<evidence type="ECO:0000313" key="2">
    <source>
        <dbReference type="EMBL" id="ORA06838.1"/>
    </source>
</evidence>
<feature type="transmembrane region" description="Helical" evidence="1">
    <location>
        <begin position="102"/>
        <end position="121"/>
    </location>
</feature>
<dbReference type="AlphaFoldDB" id="A0A1W9Z3C8"/>
<protein>
    <submittedName>
        <fullName evidence="2">Uncharacterized protein</fullName>
    </submittedName>
</protein>
<organism evidence="2 3">
    <name type="scientific">Mycolicibacterium bacteremicum</name>
    <name type="common">Mycobacterium bacteremicum</name>
    <dbReference type="NCBI Taxonomy" id="564198"/>
    <lineage>
        <taxon>Bacteria</taxon>
        <taxon>Bacillati</taxon>
        <taxon>Actinomycetota</taxon>
        <taxon>Actinomycetes</taxon>
        <taxon>Mycobacteriales</taxon>
        <taxon>Mycobacteriaceae</taxon>
        <taxon>Mycolicibacterium</taxon>
    </lineage>
</organism>
<gene>
    <name evidence="2" type="ORF">BST17_02605</name>
</gene>
<evidence type="ECO:0000313" key="3">
    <source>
        <dbReference type="Proteomes" id="UP000192366"/>
    </source>
</evidence>
<dbReference type="STRING" id="564198.BST17_02605"/>
<proteinExistence type="predicted"/>
<comment type="caution">
    <text evidence="2">The sequence shown here is derived from an EMBL/GenBank/DDBJ whole genome shotgun (WGS) entry which is preliminary data.</text>
</comment>
<feature type="transmembrane region" description="Helical" evidence="1">
    <location>
        <begin position="23"/>
        <end position="45"/>
    </location>
</feature>
<sequence>MRFSSRPELPDEWASPRRRRRDIAANTIVIAIAAVSMGFGVLSGAAGNLMALRYSLLFGVVMILVVALGATMRKQSVDLSKAIRTVDGVQPGTEIRHSATQFILLVALISCSAALFALAAVETSAGNDEAVVSAPALLFGTIGLILLSFPVIVGLGRVRRGGLELSQHGVGQRGWSFESRLSWSDVAGMKPAYNGYPIILLIAYENAHWDHRYTTRIWRIDRLPPVPMIEIDCRKFDVDPAVLLSFLAAYVDTPENRTELGTPAAHSRAQLPDPYR</sequence>
<keyword evidence="1" id="KW-0472">Membrane</keyword>
<dbReference type="OrthoDB" id="3627672at2"/>
<evidence type="ECO:0000256" key="1">
    <source>
        <dbReference type="SAM" id="Phobius"/>
    </source>
</evidence>
<reference evidence="2 3" key="1">
    <citation type="submission" date="2017-02" db="EMBL/GenBank/DDBJ databases">
        <title>The new phylogeny of genus Mycobacterium.</title>
        <authorList>
            <person name="Tortoli E."/>
            <person name="Trovato A."/>
            <person name="Cirillo D.M."/>
        </authorList>
    </citation>
    <scope>NUCLEOTIDE SEQUENCE [LARGE SCALE GENOMIC DNA]</scope>
    <source>
        <strain evidence="2 3">DSM 45578</strain>
    </source>
</reference>
<dbReference type="EMBL" id="MVHJ01000002">
    <property type="protein sequence ID" value="ORA06838.1"/>
    <property type="molecule type" value="Genomic_DNA"/>
</dbReference>
<keyword evidence="1" id="KW-0812">Transmembrane</keyword>
<dbReference type="Proteomes" id="UP000192366">
    <property type="component" value="Unassembled WGS sequence"/>
</dbReference>
<name>A0A1W9Z3C8_MYCBA</name>
<keyword evidence="3" id="KW-1185">Reference proteome</keyword>
<feature type="transmembrane region" description="Helical" evidence="1">
    <location>
        <begin position="51"/>
        <end position="71"/>
    </location>
</feature>
<accession>A0A1W9Z3C8</accession>
<feature type="transmembrane region" description="Helical" evidence="1">
    <location>
        <begin position="133"/>
        <end position="155"/>
    </location>
</feature>
<dbReference type="RefSeq" id="WP_133053499.1">
    <property type="nucleotide sequence ID" value="NZ_JACKVM010000008.1"/>
</dbReference>
<keyword evidence="1" id="KW-1133">Transmembrane helix</keyword>